<proteinExistence type="predicted"/>
<reference evidence="1 2" key="1">
    <citation type="submission" date="2019-01" db="EMBL/GenBank/DDBJ databases">
        <authorList>
            <person name="Alioto T."/>
            <person name="Alioto T."/>
        </authorList>
    </citation>
    <scope>NUCLEOTIDE SEQUENCE [LARGE SCALE GENOMIC DNA]</scope>
</reference>
<organism evidence="1 2">
    <name type="scientific">Lynx pardinus</name>
    <name type="common">Iberian lynx</name>
    <name type="synonym">Felis pardina</name>
    <dbReference type="NCBI Taxonomy" id="191816"/>
    <lineage>
        <taxon>Eukaryota</taxon>
        <taxon>Metazoa</taxon>
        <taxon>Chordata</taxon>
        <taxon>Craniata</taxon>
        <taxon>Vertebrata</taxon>
        <taxon>Euteleostomi</taxon>
        <taxon>Mammalia</taxon>
        <taxon>Eutheria</taxon>
        <taxon>Laurasiatheria</taxon>
        <taxon>Carnivora</taxon>
        <taxon>Feliformia</taxon>
        <taxon>Felidae</taxon>
        <taxon>Felinae</taxon>
        <taxon>Lynx</taxon>
    </lineage>
</organism>
<accession>A0A485MHG9</accession>
<dbReference type="AlphaFoldDB" id="A0A485MHG9"/>
<name>A0A485MHG9_LYNPA</name>
<keyword evidence="2" id="KW-1185">Reference proteome</keyword>
<dbReference type="EMBL" id="CAAGRJ010002005">
    <property type="protein sequence ID" value="VFV19869.1"/>
    <property type="molecule type" value="Genomic_DNA"/>
</dbReference>
<dbReference type="Proteomes" id="UP000386466">
    <property type="component" value="Unassembled WGS sequence"/>
</dbReference>
<gene>
    <name evidence="1" type="ORF">LYPA_23C020547</name>
</gene>
<sequence>MVIVLLVLPFLDPKCSISFHKSHALFYLAKDHMLAIHPLNLHSADEKLGTLCGIQHLPWTRFEDHMLQDEILTIRFFPIEGRATSANKACEVTILAQKSQNNSVIPSPNSFFQVLRA</sequence>
<evidence type="ECO:0000313" key="2">
    <source>
        <dbReference type="Proteomes" id="UP000386466"/>
    </source>
</evidence>
<evidence type="ECO:0000313" key="1">
    <source>
        <dbReference type="EMBL" id="VFV19869.1"/>
    </source>
</evidence>
<protein>
    <submittedName>
        <fullName evidence="1">Uncharacterized protein</fullName>
    </submittedName>
</protein>